<keyword evidence="2" id="KW-1185">Reference proteome</keyword>
<evidence type="ECO:0000313" key="1">
    <source>
        <dbReference type="EMBL" id="KNC27655.1"/>
    </source>
</evidence>
<gene>
    <name evidence="1" type="ORF">FF38_07090</name>
</gene>
<sequence length="233" mass="25926">MEAEYVTTMSISSFQHQLFYFPGDCNVGHFALIMDYRYYYFQLQAVDSLYKNCFPICMRGSNQDDFLIESYIPCVSGAEFLSVVNPLGGETSALVLLQSRGIPPVWPGMKIGQTRAPHNLVLRVAVIRRIMSWLVSLLRFIRDPRSGCGLNPNSREETNVDGRPFSSLPRDKAVKTGAHVKTLDSHVSEVVGGAACKILTAARRCRLEPSQLVFAIKTLPPLPPSLIAMCLKN</sequence>
<proteinExistence type="predicted"/>
<dbReference type="EMBL" id="JRES01000869">
    <property type="protein sequence ID" value="KNC27655.1"/>
    <property type="molecule type" value="Genomic_DNA"/>
</dbReference>
<accession>A0A0L0C5U1</accession>
<dbReference type="AlphaFoldDB" id="A0A0L0C5U1"/>
<comment type="caution">
    <text evidence="1">The sequence shown here is derived from an EMBL/GenBank/DDBJ whole genome shotgun (WGS) entry which is preliminary data.</text>
</comment>
<name>A0A0L0C5U1_LUCCU</name>
<dbReference type="Proteomes" id="UP000037069">
    <property type="component" value="Unassembled WGS sequence"/>
</dbReference>
<evidence type="ECO:0000313" key="2">
    <source>
        <dbReference type="Proteomes" id="UP000037069"/>
    </source>
</evidence>
<reference evidence="1 2" key="1">
    <citation type="journal article" date="2015" name="Nat. Commun.">
        <title>Lucilia cuprina genome unlocks parasitic fly biology to underpin future interventions.</title>
        <authorList>
            <person name="Anstead C.A."/>
            <person name="Korhonen P.K."/>
            <person name="Young N.D."/>
            <person name="Hall R.S."/>
            <person name="Jex A.R."/>
            <person name="Murali S.C."/>
            <person name="Hughes D.S."/>
            <person name="Lee S.F."/>
            <person name="Perry T."/>
            <person name="Stroehlein A.J."/>
            <person name="Ansell B.R."/>
            <person name="Breugelmans B."/>
            <person name="Hofmann A."/>
            <person name="Qu J."/>
            <person name="Dugan S."/>
            <person name="Lee S.L."/>
            <person name="Chao H."/>
            <person name="Dinh H."/>
            <person name="Han Y."/>
            <person name="Doddapaneni H.V."/>
            <person name="Worley K.C."/>
            <person name="Muzny D.M."/>
            <person name="Ioannidis P."/>
            <person name="Waterhouse R.M."/>
            <person name="Zdobnov E.M."/>
            <person name="James P.J."/>
            <person name="Bagnall N.H."/>
            <person name="Kotze A.C."/>
            <person name="Gibbs R.A."/>
            <person name="Richards S."/>
            <person name="Batterham P."/>
            <person name="Gasser R.B."/>
        </authorList>
    </citation>
    <scope>NUCLEOTIDE SEQUENCE [LARGE SCALE GENOMIC DNA]</scope>
    <source>
        <strain evidence="1 2">LS</strain>
        <tissue evidence="1">Full body</tissue>
    </source>
</reference>
<organism evidence="1 2">
    <name type="scientific">Lucilia cuprina</name>
    <name type="common">Green bottle fly</name>
    <name type="synonym">Australian sheep blowfly</name>
    <dbReference type="NCBI Taxonomy" id="7375"/>
    <lineage>
        <taxon>Eukaryota</taxon>
        <taxon>Metazoa</taxon>
        <taxon>Ecdysozoa</taxon>
        <taxon>Arthropoda</taxon>
        <taxon>Hexapoda</taxon>
        <taxon>Insecta</taxon>
        <taxon>Pterygota</taxon>
        <taxon>Neoptera</taxon>
        <taxon>Endopterygota</taxon>
        <taxon>Diptera</taxon>
        <taxon>Brachycera</taxon>
        <taxon>Muscomorpha</taxon>
        <taxon>Oestroidea</taxon>
        <taxon>Calliphoridae</taxon>
        <taxon>Luciliinae</taxon>
        <taxon>Lucilia</taxon>
    </lineage>
</organism>
<protein>
    <submittedName>
        <fullName evidence="1">Uncharacterized protein</fullName>
    </submittedName>
</protein>